<keyword evidence="1" id="KW-0812">Transmembrane</keyword>
<dbReference type="PANTHER" id="PTHR23028:SF53">
    <property type="entry name" value="ACYL_TRANSF_3 DOMAIN-CONTAINING PROTEIN"/>
    <property type="match status" value="1"/>
</dbReference>
<feature type="transmembrane region" description="Helical" evidence="1">
    <location>
        <begin position="155"/>
        <end position="177"/>
    </location>
</feature>
<feature type="transmembrane region" description="Helical" evidence="1">
    <location>
        <begin position="306"/>
        <end position="324"/>
    </location>
</feature>
<keyword evidence="1" id="KW-1133">Transmembrane helix</keyword>
<dbReference type="EMBL" id="JAUSVF010000001">
    <property type="protein sequence ID" value="MDQ0318336.1"/>
    <property type="molecule type" value="Genomic_DNA"/>
</dbReference>
<feature type="transmembrane region" description="Helical" evidence="1">
    <location>
        <begin position="189"/>
        <end position="208"/>
    </location>
</feature>
<feature type="transmembrane region" description="Helical" evidence="1">
    <location>
        <begin position="220"/>
        <end position="253"/>
    </location>
</feature>
<evidence type="ECO:0000259" key="2">
    <source>
        <dbReference type="Pfam" id="PF01757"/>
    </source>
</evidence>
<evidence type="ECO:0000256" key="1">
    <source>
        <dbReference type="SAM" id="Phobius"/>
    </source>
</evidence>
<dbReference type="Proteomes" id="UP001230207">
    <property type="component" value="Unassembled WGS sequence"/>
</dbReference>
<feature type="transmembrane region" description="Helical" evidence="1">
    <location>
        <begin position="34"/>
        <end position="51"/>
    </location>
</feature>
<feature type="transmembrane region" description="Helical" evidence="1">
    <location>
        <begin position="72"/>
        <end position="93"/>
    </location>
</feature>
<feature type="domain" description="Acyltransferase 3" evidence="2">
    <location>
        <begin position="2"/>
        <end position="320"/>
    </location>
</feature>
<dbReference type="InterPro" id="IPR050879">
    <property type="entry name" value="Acyltransferase_3"/>
</dbReference>
<reference evidence="3 4" key="1">
    <citation type="submission" date="2023-07" db="EMBL/GenBank/DDBJ databases">
        <title>Genomic Encyclopedia of Type Strains, Phase IV (KMG-IV): sequencing the most valuable type-strain genomes for metagenomic binning, comparative biology and taxonomic classification.</title>
        <authorList>
            <person name="Goeker M."/>
        </authorList>
    </citation>
    <scope>NUCLEOTIDE SEQUENCE [LARGE SCALE GENOMIC DNA]</scope>
    <source>
        <strain evidence="3 4">DSM 1112</strain>
    </source>
</reference>
<organism evidence="3 4">
    <name type="scientific">Pararhizobium capsulatum DSM 1112</name>
    <dbReference type="NCBI Taxonomy" id="1121113"/>
    <lineage>
        <taxon>Bacteria</taxon>
        <taxon>Pseudomonadati</taxon>
        <taxon>Pseudomonadota</taxon>
        <taxon>Alphaproteobacteria</taxon>
        <taxon>Hyphomicrobiales</taxon>
        <taxon>Rhizobiaceae</taxon>
        <taxon>Rhizobium/Agrobacterium group</taxon>
        <taxon>Pararhizobium</taxon>
    </lineage>
</organism>
<feature type="transmembrane region" description="Helical" evidence="1">
    <location>
        <begin position="127"/>
        <end position="148"/>
    </location>
</feature>
<gene>
    <name evidence="3" type="ORF">QO002_000474</name>
</gene>
<feature type="transmembrane region" description="Helical" evidence="1">
    <location>
        <begin position="273"/>
        <end position="294"/>
    </location>
</feature>
<evidence type="ECO:0000313" key="3">
    <source>
        <dbReference type="EMBL" id="MDQ0318336.1"/>
    </source>
</evidence>
<dbReference type="PANTHER" id="PTHR23028">
    <property type="entry name" value="ACETYLTRANSFERASE"/>
    <property type="match status" value="1"/>
</dbReference>
<name>A0ABU0BKY0_9HYPH</name>
<sequence>MAALLVMAYHFLRFGPGTPQQFAAGEVLHRLLPLMDMFFMISGFLILLRYGDRLKDTAGYRRFIVRRLARFYPLYLVTSVFFVVVAIALHLGMVESTQAERYDYNLLWQNLLLVQAWGTTENLSFNYVAWSLSAEWFCYLLLPVYVLVIRRGGLVGLATLAVLSVIALEVATAAGIIPFDSWLQADTWGAYRAFADFAVGGVVMMCARDSRWQLRSHLPAWGVFAISIVGMLLLWPSYVTVFLLALSMFFAALAERNNPADAEWLSVFSPAGRASFGIYLIHPMVETILLAIVWQHFLAPLEVMSFYVFWIVPMVATIFLAMASDRYFEKPVSERLNRLFGEPEAAGKVQRRNAPA</sequence>
<keyword evidence="4" id="KW-1185">Reference proteome</keyword>
<dbReference type="Pfam" id="PF01757">
    <property type="entry name" value="Acyl_transf_3"/>
    <property type="match status" value="1"/>
</dbReference>
<proteinExistence type="predicted"/>
<keyword evidence="1" id="KW-0472">Membrane</keyword>
<comment type="caution">
    <text evidence="3">The sequence shown here is derived from an EMBL/GenBank/DDBJ whole genome shotgun (WGS) entry which is preliminary data.</text>
</comment>
<evidence type="ECO:0000313" key="4">
    <source>
        <dbReference type="Proteomes" id="UP001230207"/>
    </source>
</evidence>
<protein>
    <submittedName>
        <fullName evidence="3">Peptidoglycan/LPS O-acetylase OafA/YrhL</fullName>
    </submittedName>
</protein>
<dbReference type="InterPro" id="IPR002656">
    <property type="entry name" value="Acyl_transf_3_dom"/>
</dbReference>
<accession>A0ABU0BKY0</accession>